<evidence type="ECO:0008006" key="5">
    <source>
        <dbReference type="Google" id="ProtNLM"/>
    </source>
</evidence>
<comment type="caution">
    <text evidence="3">The sequence shown here is derived from an EMBL/GenBank/DDBJ whole genome shotgun (WGS) entry which is preliminary data.</text>
</comment>
<feature type="chain" id="PRO_5001996171" description="CigR" evidence="2">
    <location>
        <begin position="24"/>
        <end position="168"/>
    </location>
</feature>
<dbReference type="EMBL" id="AWSQ01000001">
    <property type="protein sequence ID" value="KFX70415.1"/>
    <property type="molecule type" value="Genomic_DNA"/>
</dbReference>
<dbReference type="NCBIfam" id="NF040487">
    <property type="entry name" value="T3SS_CigR_fam"/>
    <property type="match status" value="1"/>
</dbReference>
<dbReference type="Pfam" id="PF11776">
    <property type="entry name" value="RcnB"/>
    <property type="match status" value="1"/>
</dbReference>
<dbReference type="OrthoDB" id="6433631at2"/>
<dbReference type="InterPro" id="IPR024572">
    <property type="entry name" value="RcnB"/>
</dbReference>
<evidence type="ECO:0000313" key="3">
    <source>
        <dbReference type="EMBL" id="KFX70415.1"/>
    </source>
</evidence>
<reference evidence="3 4" key="1">
    <citation type="journal article" date="2014" name="Genome Announc.">
        <title>Draft Genome Sequence of Petroleum Oil-Degrading Marine Bacterium Pseudomonas taeanensis Strain MS-3, Isolated from a Crude Oil-Contaminated Seashore.</title>
        <authorList>
            <person name="Lee S.Y."/>
            <person name="Kim S.H."/>
            <person name="Lee D.G."/>
            <person name="Shin S."/>
            <person name="Yun S.H."/>
            <person name="Choi C.W."/>
            <person name="Chung Y.H."/>
            <person name="Choi J.S."/>
            <person name="Kahng H.Y."/>
            <person name="Kim S.I."/>
        </authorList>
    </citation>
    <scope>NUCLEOTIDE SEQUENCE [LARGE SCALE GENOMIC DNA]</scope>
    <source>
        <strain evidence="3 4">MS-3</strain>
    </source>
</reference>
<dbReference type="eggNOG" id="ENOG50349EG">
    <property type="taxonomic scope" value="Bacteria"/>
</dbReference>
<sequence length="168" mass="17954">MKAIPLVTRLSIALLLVSPLLQAAPQENPTHRQEQHGQSGPSKQGGGLPRAITPSAGAGKIPKPTQDHARQPVTVRGNQSPPKNFAPVHRAFHERRAQIGQGPAVPPGLHIKAGKPLPKGYGKRLDAHALRGLPSYQGYEWRRVGRDVVLVAVATGVVFTILQGVLNN</sequence>
<gene>
    <name evidence="3" type="ORF">TMS3_0100285</name>
</gene>
<keyword evidence="2" id="KW-0732">Signal</keyword>
<proteinExistence type="predicted"/>
<evidence type="ECO:0000256" key="2">
    <source>
        <dbReference type="SAM" id="SignalP"/>
    </source>
</evidence>
<name>A0A0A1YKL3_9PSED</name>
<evidence type="ECO:0000313" key="4">
    <source>
        <dbReference type="Proteomes" id="UP000030063"/>
    </source>
</evidence>
<dbReference type="Proteomes" id="UP000030063">
    <property type="component" value="Unassembled WGS sequence"/>
</dbReference>
<accession>A0A0A1YKL3</accession>
<feature type="signal peptide" evidence="2">
    <location>
        <begin position="1"/>
        <end position="23"/>
    </location>
</feature>
<keyword evidence="4" id="KW-1185">Reference proteome</keyword>
<dbReference type="STRING" id="1395571.TMS3_0100285"/>
<dbReference type="AlphaFoldDB" id="A0A0A1YKL3"/>
<protein>
    <recommendedName>
        <fullName evidence="5">CigR</fullName>
    </recommendedName>
</protein>
<dbReference type="Gene3D" id="3.10.450.160">
    <property type="entry name" value="inner membrane protein cigr"/>
    <property type="match status" value="1"/>
</dbReference>
<evidence type="ECO:0000256" key="1">
    <source>
        <dbReference type="SAM" id="MobiDB-lite"/>
    </source>
</evidence>
<feature type="region of interest" description="Disordered" evidence="1">
    <location>
        <begin position="26"/>
        <end position="83"/>
    </location>
</feature>
<dbReference type="RefSeq" id="WP_025163229.1">
    <property type="nucleotide sequence ID" value="NZ_AWSQ01000001.1"/>
</dbReference>
<organism evidence="3 4">
    <name type="scientific">Pseudomonas taeanensis MS-3</name>
    <dbReference type="NCBI Taxonomy" id="1395571"/>
    <lineage>
        <taxon>Bacteria</taxon>
        <taxon>Pseudomonadati</taxon>
        <taxon>Pseudomonadota</taxon>
        <taxon>Gammaproteobacteria</taxon>
        <taxon>Pseudomonadales</taxon>
        <taxon>Pseudomonadaceae</taxon>
        <taxon>Pseudomonas</taxon>
    </lineage>
</organism>